<gene>
    <name evidence="1" type="ORF">GCM10010315_14530</name>
</gene>
<dbReference type="RefSeq" id="WP_344433954.1">
    <property type="nucleotide sequence ID" value="NZ_BAAASL010000004.1"/>
</dbReference>
<comment type="caution">
    <text evidence="1">The sequence shown here is derived from an EMBL/GenBank/DDBJ whole genome shotgun (WGS) entry which is preliminary data.</text>
</comment>
<proteinExistence type="predicted"/>
<organism evidence="1 2">
    <name type="scientific">Streptomyces luteosporeus</name>
    <dbReference type="NCBI Taxonomy" id="173856"/>
    <lineage>
        <taxon>Bacteria</taxon>
        <taxon>Bacillati</taxon>
        <taxon>Actinomycetota</taxon>
        <taxon>Actinomycetes</taxon>
        <taxon>Kitasatosporales</taxon>
        <taxon>Streptomycetaceae</taxon>
        <taxon>Streptomyces</taxon>
    </lineage>
</organism>
<sequence>MSEHPVIRYTRELMVVTDLDQAAAGVFVRTVYQEGVHEGEQRVIAEVHRRDREIAELEQQLARLRATPPADGPAA</sequence>
<keyword evidence="2" id="KW-1185">Reference proteome</keyword>
<name>A0ABN3TLF0_9ACTN</name>
<evidence type="ECO:0000313" key="1">
    <source>
        <dbReference type="EMBL" id="GAA2711880.1"/>
    </source>
</evidence>
<evidence type="ECO:0000313" key="2">
    <source>
        <dbReference type="Proteomes" id="UP001500886"/>
    </source>
</evidence>
<protein>
    <submittedName>
        <fullName evidence="1">Uncharacterized protein</fullName>
    </submittedName>
</protein>
<dbReference type="EMBL" id="BAAASL010000004">
    <property type="protein sequence ID" value="GAA2711880.1"/>
    <property type="molecule type" value="Genomic_DNA"/>
</dbReference>
<accession>A0ABN3TLF0</accession>
<reference evidence="1 2" key="1">
    <citation type="journal article" date="2019" name="Int. J. Syst. Evol. Microbiol.">
        <title>The Global Catalogue of Microorganisms (GCM) 10K type strain sequencing project: providing services to taxonomists for standard genome sequencing and annotation.</title>
        <authorList>
            <consortium name="The Broad Institute Genomics Platform"/>
            <consortium name="The Broad Institute Genome Sequencing Center for Infectious Disease"/>
            <person name="Wu L."/>
            <person name="Ma J."/>
        </authorList>
    </citation>
    <scope>NUCLEOTIDE SEQUENCE [LARGE SCALE GENOMIC DNA]</scope>
    <source>
        <strain evidence="1 2">JCM 4542</strain>
    </source>
</reference>
<dbReference type="Proteomes" id="UP001500886">
    <property type="component" value="Unassembled WGS sequence"/>
</dbReference>